<sequence>MNLAFLAFLVSVMVSLLSFTLIASWYVVPRLSKQPYMQALLPLVLLNVFRTGGVVFLLPQVMGGTLPSDFAVPAAYGDLLTAVLALLTALVLRLRPGLALPLVWLLNIVGFADLLFATYKGVVVGFPSFHVGVAWFIPTVYVPLLIVNHVVVFWFLLRVMPSAVKIAPAPLNALASVQEGAPNRQ</sequence>
<comment type="caution">
    <text evidence="2">The sequence shown here is derived from an EMBL/GenBank/DDBJ whole genome shotgun (WGS) entry which is preliminary data.</text>
</comment>
<evidence type="ECO:0000313" key="3">
    <source>
        <dbReference type="Proteomes" id="UP000004508"/>
    </source>
</evidence>
<dbReference type="eggNOG" id="ENOG50332WK">
    <property type="taxonomic scope" value="Bacteria"/>
</dbReference>
<feature type="transmembrane region" description="Helical" evidence="1">
    <location>
        <begin position="131"/>
        <end position="157"/>
    </location>
</feature>
<accession>D6U8D0</accession>
<reference evidence="2 3" key="1">
    <citation type="journal article" date="2011" name="Stand. Genomic Sci.">
        <title>Non-contiguous finished genome sequence and contextual data of the filamentous soil bacterium Ktedonobacter racemifer type strain (SOSP1-21).</title>
        <authorList>
            <person name="Chang Y.J."/>
            <person name="Land M."/>
            <person name="Hauser L."/>
            <person name="Chertkov O."/>
            <person name="Del Rio T.G."/>
            <person name="Nolan M."/>
            <person name="Copeland A."/>
            <person name="Tice H."/>
            <person name="Cheng J.F."/>
            <person name="Lucas S."/>
            <person name="Han C."/>
            <person name="Goodwin L."/>
            <person name="Pitluck S."/>
            <person name="Ivanova N."/>
            <person name="Ovchinikova G."/>
            <person name="Pati A."/>
            <person name="Chen A."/>
            <person name="Palaniappan K."/>
            <person name="Mavromatis K."/>
            <person name="Liolios K."/>
            <person name="Brettin T."/>
            <person name="Fiebig A."/>
            <person name="Rohde M."/>
            <person name="Abt B."/>
            <person name="Goker M."/>
            <person name="Detter J.C."/>
            <person name="Woyke T."/>
            <person name="Bristow J."/>
            <person name="Eisen J.A."/>
            <person name="Markowitz V."/>
            <person name="Hugenholtz P."/>
            <person name="Kyrpides N.C."/>
            <person name="Klenk H.P."/>
            <person name="Lapidus A."/>
        </authorList>
    </citation>
    <scope>NUCLEOTIDE SEQUENCE [LARGE SCALE GENOMIC DNA]</scope>
    <source>
        <strain evidence="3">DSM 44963</strain>
    </source>
</reference>
<keyword evidence="1" id="KW-0812">Transmembrane</keyword>
<keyword evidence="1" id="KW-0472">Membrane</keyword>
<feature type="transmembrane region" description="Helical" evidence="1">
    <location>
        <begin position="99"/>
        <end position="119"/>
    </location>
</feature>
<name>D6U8D0_KTERA</name>
<gene>
    <name evidence="2" type="ORF">Krac_0697</name>
</gene>
<dbReference type="RefSeq" id="WP_007922524.1">
    <property type="nucleotide sequence ID" value="NZ_ADVG01000005.1"/>
</dbReference>
<organism evidence="2 3">
    <name type="scientific">Ktedonobacter racemifer DSM 44963</name>
    <dbReference type="NCBI Taxonomy" id="485913"/>
    <lineage>
        <taxon>Bacteria</taxon>
        <taxon>Bacillati</taxon>
        <taxon>Chloroflexota</taxon>
        <taxon>Ktedonobacteria</taxon>
        <taxon>Ktedonobacterales</taxon>
        <taxon>Ktedonobacteraceae</taxon>
        <taxon>Ktedonobacter</taxon>
    </lineage>
</organism>
<keyword evidence="3" id="KW-1185">Reference proteome</keyword>
<dbReference type="Proteomes" id="UP000004508">
    <property type="component" value="Unassembled WGS sequence"/>
</dbReference>
<feature type="transmembrane region" description="Helical" evidence="1">
    <location>
        <begin position="6"/>
        <end position="28"/>
    </location>
</feature>
<proteinExistence type="predicted"/>
<keyword evidence="1" id="KW-1133">Transmembrane helix</keyword>
<evidence type="ECO:0000313" key="2">
    <source>
        <dbReference type="EMBL" id="EFH80141.1"/>
    </source>
</evidence>
<feature type="transmembrane region" description="Helical" evidence="1">
    <location>
        <begin position="70"/>
        <end position="92"/>
    </location>
</feature>
<dbReference type="OrthoDB" id="328186at2"/>
<protein>
    <submittedName>
        <fullName evidence="2">Uncharacterized protein</fullName>
    </submittedName>
</protein>
<dbReference type="AlphaFoldDB" id="D6U8D0"/>
<dbReference type="EMBL" id="ADVG01000005">
    <property type="protein sequence ID" value="EFH80141.1"/>
    <property type="molecule type" value="Genomic_DNA"/>
</dbReference>
<evidence type="ECO:0000256" key="1">
    <source>
        <dbReference type="SAM" id="Phobius"/>
    </source>
</evidence>
<feature type="transmembrane region" description="Helical" evidence="1">
    <location>
        <begin position="40"/>
        <end position="58"/>
    </location>
</feature>
<dbReference type="InParanoid" id="D6U8D0"/>